<keyword evidence="1" id="KW-0472">Membrane</keyword>
<keyword evidence="1" id="KW-1133">Transmembrane helix</keyword>
<comment type="caution">
    <text evidence="2">The sequence shown here is derived from an EMBL/GenBank/DDBJ whole genome shotgun (WGS) entry which is preliminary data.</text>
</comment>
<evidence type="ECO:0000256" key="1">
    <source>
        <dbReference type="SAM" id="Phobius"/>
    </source>
</evidence>
<proteinExistence type="predicted"/>
<evidence type="ECO:0000313" key="2">
    <source>
        <dbReference type="EMBL" id="MBE5728442.1"/>
    </source>
</evidence>
<name>A0A8T3UR87_9ARCH</name>
<keyword evidence="1" id="KW-0812">Transmembrane</keyword>
<dbReference type="Proteomes" id="UP000718571">
    <property type="component" value="Unassembled WGS sequence"/>
</dbReference>
<gene>
    <name evidence="2" type="ORF">IHE51_01115</name>
</gene>
<organism evidence="2 3">
    <name type="scientific">Candidatus Acidifodinimicrobium mancum</name>
    <dbReference type="NCBI Taxonomy" id="2898728"/>
    <lineage>
        <taxon>Archaea</taxon>
        <taxon>Candidatus Parvarchaeota</taxon>
        <taxon>Candidatus Acidifodinimicrobiaceae</taxon>
        <taxon>Candidatus Acidifodinimicrobium</taxon>
    </lineage>
</organism>
<protein>
    <submittedName>
        <fullName evidence="2">Uncharacterized protein</fullName>
    </submittedName>
</protein>
<reference evidence="2 3" key="1">
    <citation type="submission" date="2020-09" db="EMBL/GenBank/DDBJ databases">
        <title>Genomic characterization of a novel Parvarchaeota family in acid mine drainage sediments.</title>
        <authorList>
            <person name="Luo Z.-H."/>
        </authorList>
    </citation>
    <scope>NUCLEOTIDE SEQUENCE [LARGE SCALE GENOMIC DNA]</scope>
    <source>
        <strain evidence="2">MAS1_bins.189</strain>
    </source>
</reference>
<evidence type="ECO:0000313" key="3">
    <source>
        <dbReference type="Proteomes" id="UP000718571"/>
    </source>
</evidence>
<dbReference type="EMBL" id="JADFAR010000012">
    <property type="protein sequence ID" value="MBE5728442.1"/>
    <property type="molecule type" value="Genomic_DNA"/>
</dbReference>
<sequence length="177" mass="19219">MQISIKSKRGQTGTSVETSVVGIVFALVVILFGFLMFEQQGAAAALPYGPNNNNLCENQFTHAEYGYPNRLEGTPMFPSYMTDCCFDIQTAYQTCVRHWCYYAYPDSVQACEADPSGFPAVVSGCKVISPSNTAALESCYRSTIFADNSSYIENCAVNVPYCIKGESNLCPPCEAGG</sequence>
<accession>A0A8T3UR87</accession>
<dbReference type="AlphaFoldDB" id="A0A8T3UR87"/>
<feature type="transmembrane region" description="Helical" evidence="1">
    <location>
        <begin position="20"/>
        <end position="37"/>
    </location>
</feature>